<proteinExistence type="predicted"/>
<dbReference type="Proteomes" id="UP000729357">
    <property type="component" value="Unassembled WGS sequence"/>
</dbReference>
<reference evidence="2" key="2">
    <citation type="submission" date="2021-08" db="EMBL/GenBank/DDBJ databases">
        <authorList>
            <person name="Gostincar C."/>
            <person name="Sun X."/>
            <person name="Song Z."/>
            <person name="Gunde-Cimerman N."/>
        </authorList>
    </citation>
    <scope>NUCLEOTIDE SEQUENCE</scope>
    <source>
        <strain evidence="2">EXF-9298</strain>
    </source>
</reference>
<evidence type="ECO:0000313" key="2">
    <source>
        <dbReference type="EMBL" id="KAG9991653.1"/>
    </source>
</evidence>
<sequence length="97" mass="11082">MACRLVAMPRTTKMDQASLLTLDHQLWWHSLAVNMIESCRHYPVLLMLLLLWSLVVCRSDTVVVMTSTSLEQWRRERGQRGCGSDEGAARSGGYERD</sequence>
<comment type="caution">
    <text evidence="2">The sequence shown here is derived from an EMBL/GenBank/DDBJ whole genome shotgun (WGS) entry which is preliminary data.</text>
</comment>
<gene>
    <name evidence="2" type="ORF">KCU98_g192</name>
</gene>
<reference evidence="2" key="1">
    <citation type="journal article" date="2021" name="J Fungi (Basel)">
        <title>Virulence traits and population genomics of the black yeast Aureobasidium melanogenum.</title>
        <authorList>
            <person name="Cernosa A."/>
            <person name="Sun X."/>
            <person name="Gostincar C."/>
            <person name="Fang C."/>
            <person name="Gunde-Cimerman N."/>
            <person name="Song Z."/>
        </authorList>
    </citation>
    <scope>NUCLEOTIDE SEQUENCE</scope>
    <source>
        <strain evidence="2">EXF-9298</strain>
    </source>
</reference>
<feature type="region of interest" description="Disordered" evidence="1">
    <location>
        <begin position="73"/>
        <end position="97"/>
    </location>
</feature>
<accession>A0A9P8G874</accession>
<organism evidence="2 3">
    <name type="scientific">Aureobasidium melanogenum</name>
    <name type="common">Aureobasidium pullulans var. melanogenum</name>
    <dbReference type="NCBI Taxonomy" id="46634"/>
    <lineage>
        <taxon>Eukaryota</taxon>
        <taxon>Fungi</taxon>
        <taxon>Dikarya</taxon>
        <taxon>Ascomycota</taxon>
        <taxon>Pezizomycotina</taxon>
        <taxon>Dothideomycetes</taxon>
        <taxon>Dothideomycetidae</taxon>
        <taxon>Dothideales</taxon>
        <taxon>Saccotheciaceae</taxon>
        <taxon>Aureobasidium</taxon>
    </lineage>
</organism>
<keyword evidence="3" id="KW-1185">Reference proteome</keyword>
<evidence type="ECO:0000313" key="3">
    <source>
        <dbReference type="Proteomes" id="UP000729357"/>
    </source>
</evidence>
<name>A0A9P8G874_AURME</name>
<evidence type="ECO:0000256" key="1">
    <source>
        <dbReference type="SAM" id="MobiDB-lite"/>
    </source>
</evidence>
<protein>
    <submittedName>
        <fullName evidence="2">Uncharacterized protein</fullName>
    </submittedName>
</protein>
<dbReference type="AlphaFoldDB" id="A0A9P8G874"/>
<feature type="non-terminal residue" evidence="2">
    <location>
        <position position="97"/>
    </location>
</feature>
<dbReference type="EMBL" id="JAHFXS010000001">
    <property type="protein sequence ID" value="KAG9991653.1"/>
    <property type="molecule type" value="Genomic_DNA"/>
</dbReference>